<dbReference type="EMBL" id="CP016907">
    <property type="protein sequence ID" value="AOC96536.1"/>
    <property type="molecule type" value="Genomic_DNA"/>
</dbReference>
<dbReference type="AlphaFoldDB" id="A0AAC9D4F8"/>
<dbReference type="Pfam" id="PF00999">
    <property type="entry name" value="Na_H_Exchanger"/>
    <property type="match status" value="1"/>
</dbReference>
<comment type="subcellular location">
    <subcellularLocation>
        <location evidence="1">Membrane</location>
        <topology evidence="1">Multi-pass membrane protein</topology>
    </subcellularLocation>
</comment>
<evidence type="ECO:0000256" key="3">
    <source>
        <dbReference type="ARBA" id="ARBA00022448"/>
    </source>
</evidence>
<evidence type="ECO:0000313" key="10">
    <source>
        <dbReference type="Proteomes" id="UP000093276"/>
    </source>
</evidence>
<feature type="transmembrane region" description="Helical" evidence="7">
    <location>
        <begin position="288"/>
        <end position="312"/>
    </location>
</feature>
<evidence type="ECO:0000256" key="6">
    <source>
        <dbReference type="ARBA" id="ARBA00023136"/>
    </source>
</evidence>
<feature type="transmembrane region" description="Helical" evidence="7">
    <location>
        <begin position="114"/>
        <end position="134"/>
    </location>
</feature>
<dbReference type="Proteomes" id="UP000093276">
    <property type="component" value="Chromosome"/>
</dbReference>
<protein>
    <submittedName>
        <fullName evidence="9">Glutathione-regulated potassium-efflux system protein KefC</fullName>
    </submittedName>
</protein>
<accession>A0AAC9D4F8</accession>
<gene>
    <name evidence="9" type="primary">kefC_2</name>
    <name evidence="9" type="ORF">BB050_03447</name>
</gene>
<keyword evidence="5 7" id="KW-1133">Transmembrane helix</keyword>
<dbReference type="GO" id="GO:0016020">
    <property type="term" value="C:membrane"/>
    <property type="evidence" value="ECO:0007669"/>
    <property type="project" value="UniProtKB-SubCell"/>
</dbReference>
<dbReference type="PANTHER" id="PTHR42751">
    <property type="entry name" value="SODIUM/HYDROGEN EXCHANGER FAMILY/TRKA DOMAIN PROTEIN"/>
    <property type="match status" value="1"/>
</dbReference>
<evidence type="ECO:0000256" key="2">
    <source>
        <dbReference type="ARBA" id="ARBA00005551"/>
    </source>
</evidence>
<dbReference type="Gene3D" id="1.20.1530.20">
    <property type="match status" value="1"/>
</dbReference>
<proteinExistence type="inferred from homology"/>
<feature type="transmembrane region" description="Helical" evidence="7">
    <location>
        <begin position="146"/>
        <end position="169"/>
    </location>
</feature>
<evidence type="ECO:0000256" key="5">
    <source>
        <dbReference type="ARBA" id="ARBA00022989"/>
    </source>
</evidence>
<feature type="transmembrane region" description="Helical" evidence="7">
    <location>
        <begin position="324"/>
        <end position="347"/>
    </location>
</feature>
<reference evidence="9 10" key="1">
    <citation type="submission" date="2016-08" db="EMBL/GenBank/DDBJ databases">
        <title>Complete genome sequence of Flavobacterium johnsoniae strain GSE09, a volatile-producing biocontrol agent isolated from cucumber (Cucumis sativus).</title>
        <authorList>
            <person name="Jeong J.-J."/>
            <person name="Oh J.Y."/>
            <person name="Jim Y.J."/>
            <person name="Sang M.K."/>
            <person name="Kim K.D."/>
        </authorList>
    </citation>
    <scope>NUCLEOTIDE SEQUENCE [LARGE SCALE GENOMIC DNA]</scope>
    <source>
        <strain evidence="9 10">GSE09</strain>
    </source>
</reference>
<dbReference type="InterPro" id="IPR038770">
    <property type="entry name" value="Na+/solute_symporter_sf"/>
</dbReference>
<evidence type="ECO:0000256" key="1">
    <source>
        <dbReference type="ARBA" id="ARBA00004141"/>
    </source>
</evidence>
<evidence type="ECO:0000256" key="7">
    <source>
        <dbReference type="SAM" id="Phobius"/>
    </source>
</evidence>
<comment type="similarity">
    <text evidence="2">Belongs to the monovalent cation:proton antiporter 2 (CPA2) transporter (TC 2.A.37) family.</text>
</comment>
<feature type="transmembrane region" description="Helical" evidence="7">
    <location>
        <begin position="6"/>
        <end position="23"/>
    </location>
</feature>
<dbReference type="GO" id="GO:0015297">
    <property type="term" value="F:antiporter activity"/>
    <property type="evidence" value="ECO:0007669"/>
    <property type="project" value="InterPro"/>
</dbReference>
<feature type="transmembrane region" description="Helical" evidence="7">
    <location>
        <begin position="175"/>
        <end position="193"/>
    </location>
</feature>
<dbReference type="RefSeq" id="WP_066034414.1">
    <property type="nucleotide sequence ID" value="NZ_CP016907.1"/>
</dbReference>
<feature type="transmembrane region" description="Helical" evidence="7">
    <location>
        <begin position="237"/>
        <end position="252"/>
    </location>
</feature>
<dbReference type="GeneID" id="32309317"/>
<name>A0AAC9D4F8_9FLAO</name>
<dbReference type="PANTHER" id="PTHR42751:SF3">
    <property type="entry name" value="SODIUM_GLUTAMATE SYMPORTER"/>
    <property type="match status" value="1"/>
</dbReference>
<evidence type="ECO:0000256" key="4">
    <source>
        <dbReference type="ARBA" id="ARBA00022692"/>
    </source>
</evidence>
<organism evidence="9 10">
    <name type="scientific">Flavobacterium anhuiense</name>
    <dbReference type="NCBI Taxonomy" id="459526"/>
    <lineage>
        <taxon>Bacteria</taxon>
        <taxon>Pseudomonadati</taxon>
        <taxon>Bacteroidota</taxon>
        <taxon>Flavobacteriia</taxon>
        <taxon>Flavobacteriales</taxon>
        <taxon>Flavobacteriaceae</taxon>
        <taxon>Flavobacterium</taxon>
    </lineage>
</organism>
<keyword evidence="3" id="KW-0813">Transport</keyword>
<dbReference type="KEGG" id="fjg:BB050_03447"/>
<feature type="transmembrane region" description="Helical" evidence="7">
    <location>
        <begin position="353"/>
        <end position="375"/>
    </location>
</feature>
<evidence type="ECO:0000259" key="8">
    <source>
        <dbReference type="Pfam" id="PF00999"/>
    </source>
</evidence>
<feature type="domain" description="Cation/H+ exchanger transmembrane" evidence="8">
    <location>
        <begin position="16"/>
        <end position="376"/>
    </location>
</feature>
<feature type="transmembrane region" description="Helical" evidence="7">
    <location>
        <begin position="264"/>
        <end position="282"/>
    </location>
</feature>
<keyword evidence="6 7" id="KW-0472">Membrane</keyword>
<dbReference type="GO" id="GO:1902600">
    <property type="term" value="P:proton transmembrane transport"/>
    <property type="evidence" value="ECO:0007669"/>
    <property type="project" value="InterPro"/>
</dbReference>
<feature type="transmembrane region" description="Helical" evidence="7">
    <location>
        <begin position="87"/>
        <end position="108"/>
    </location>
</feature>
<evidence type="ECO:0000313" key="9">
    <source>
        <dbReference type="EMBL" id="AOC96536.1"/>
    </source>
</evidence>
<keyword evidence="4 7" id="KW-0812">Transmembrane</keyword>
<dbReference type="InterPro" id="IPR006153">
    <property type="entry name" value="Cation/H_exchanger_TM"/>
</dbReference>
<sequence length="389" mass="42853">MSSQLFSGIAVLSCVVLFLILLLRRFRQPYFTAYIIAGVLLGPKLLNVIHDPAVATELGEIGIVLLMFSIGAEIDLHHLGRNFYKPFAIVLVQILMSFLCMYALGGYLDWSASRIMLMSFIISLSSSAIVFQYLEKSGEIRSSLGIITCGVLLMQDILVVPMILSLNFISGSNASFFEIIKVCAGGILILLFLRAAIKKKILKIPMRREIIADHDLQVFIGFCICFGMAWVSSWFGLSPAFGAFAAGIVIGQDKATRWLEKSLIPLRVFFMAFFFLAIGLQLDLHFFAANAGTIIIVAVSVLLISSLINSLLFRLTGSSWRDSIYAGGLLSQIGEFSFVLLTLAASLGLVEDYIYQITLAVITSTMLLSSIWLTIIRKLIYTLPPVVKS</sequence>
<feature type="transmembrane region" description="Helical" evidence="7">
    <location>
        <begin position="30"/>
        <end position="49"/>
    </location>
</feature>